<dbReference type="SMART" id="SM00979">
    <property type="entry name" value="TIFY"/>
    <property type="match status" value="1"/>
</dbReference>
<comment type="caution">
    <text evidence="5">The sequence shown here is derived from an EMBL/GenBank/DDBJ whole genome shotgun (WGS) entry which is preliminary data.</text>
</comment>
<evidence type="ECO:0000256" key="3">
    <source>
        <dbReference type="SAM" id="MobiDB-lite"/>
    </source>
</evidence>
<comment type="subcellular location">
    <subcellularLocation>
        <location evidence="2">Nucleus</location>
    </subcellularLocation>
</comment>
<comment type="domain">
    <text evidence="2">The jas domain is required for interaction with COI1.</text>
</comment>
<dbReference type="InterPro" id="IPR018467">
    <property type="entry name" value="CCT_CS"/>
</dbReference>
<keyword evidence="6" id="KW-1185">Reference proteome</keyword>
<accession>A0AAV7ESB1</accession>
<dbReference type="PANTHER" id="PTHR33077">
    <property type="entry name" value="PROTEIN TIFY 4A-RELATED-RELATED"/>
    <property type="match status" value="1"/>
</dbReference>
<dbReference type="PANTHER" id="PTHR33077:SF60">
    <property type="entry name" value="TIFY DOMAIN-CONTAINING PROTEIN"/>
    <property type="match status" value="1"/>
</dbReference>
<sequence>MATEETALRSPLDKPLKDLTEEDISQLTREDCRRFLKQKGMRRPSWNKSQAIQQVISLKTLLEARPEPDNPAHAASPSSPPPPPPLPPTKVPTSVESPIPVSASESVSDRGKDSTQSTFHGEAPSAPACDEVLQRTTAANEPATAGQMTIFYCGKVNVYEGVSLEKARAIMLLAGSQDCPQTTEAAPAICPIGCQQAVECAGPASPPFATAMPRPMQAAGKVPHFSRETTEDSNISRDVEQEGPTGRKASLQRYLEKRKDRGRFKGKRRCGVTTSSMEMFLSQHARSQTANEHSSRSGTYSPTQPRPPHTPTRCGSMENRMKNLHLVVDLNDDDVQEA</sequence>
<feature type="compositionally biased region" description="Pro residues" evidence="3">
    <location>
        <begin position="78"/>
        <end position="90"/>
    </location>
</feature>
<dbReference type="Proteomes" id="UP000825729">
    <property type="component" value="Unassembled WGS sequence"/>
</dbReference>
<gene>
    <name evidence="5" type="ORF">H6P81_004637</name>
</gene>
<evidence type="ECO:0000259" key="4">
    <source>
        <dbReference type="PROSITE" id="PS51320"/>
    </source>
</evidence>
<feature type="region of interest" description="Disordered" evidence="3">
    <location>
        <begin position="283"/>
        <end position="320"/>
    </location>
</feature>
<dbReference type="Pfam" id="PF06200">
    <property type="entry name" value="tify"/>
    <property type="match status" value="1"/>
</dbReference>
<feature type="region of interest" description="Disordered" evidence="3">
    <location>
        <begin position="58"/>
        <end position="128"/>
    </location>
</feature>
<proteinExistence type="inferred from homology"/>
<protein>
    <recommendedName>
        <fullName evidence="2">Protein TIFY</fullName>
    </recommendedName>
    <alternativeName>
        <fullName evidence="2">Jasmonate ZIM domain-containing protein</fullName>
    </alternativeName>
</protein>
<dbReference type="GO" id="GO:0009611">
    <property type="term" value="P:response to wounding"/>
    <property type="evidence" value="ECO:0007669"/>
    <property type="project" value="UniProtKB-UniRule"/>
</dbReference>
<feature type="compositionally biased region" description="Basic and acidic residues" evidence="3">
    <location>
        <begin position="225"/>
        <end position="240"/>
    </location>
</feature>
<comment type="function">
    <text evidence="2">Repressor of jasmonate responses.</text>
</comment>
<feature type="domain" description="Tify" evidence="4">
    <location>
        <begin position="141"/>
        <end position="176"/>
    </location>
</feature>
<dbReference type="AlphaFoldDB" id="A0AAV7ESB1"/>
<comment type="similarity">
    <text evidence="1 2">Belongs to the TIFY/JAZ family.</text>
</comment>
<feature type="region of interest" description="Disordered" evidence="3">
    <location>
        <begin position="1"/>
        <end position="23"/>
    </location>
</feature>
<name>A0AAV7ESB1_ARIFI</name>
<dbReference type="InterPro" id="IPR010399">
    <property type="entry name" value="Tify_dom"/>
</dbReference>
<evidence type="ECO:0000256" key="1">
    <source>
        <dbReference type="ARBA" id="ARBA00008614"/>
    </source>
</evidence>
<dbReference type="GO" id="GO:0031347">
    <property type="term" value="P:regulation of defense response"/>
    <property type="evidence" value="ECO:0007669"/>
    <property type="project" value="UniProtKB-UniRule"/>
</dbReference>
<dbReference type="GO" id="GO:2000022">
    <property type="term" value="P:regulation of jasmonic acid mediated signaling pathway"/>
    <property type="evidence" value="ECO:0007669"/>
    <property type="project" value="UniProtKB-UniRule"/>
</dbReference>
<dbReference type="Pfam" id="PF09425">
    <property type="entry name" value="Jas_motif"/>
    <property type="match status" value="1"/>
</dbReference>
<reference evidence="5 6" key="1">
    <citation type="submission" date="2021-07" db="EMBL/GenBank/DDBJ databases">
        <title>The Aristolochia fimbriata genome: insights into angiosperm evolution, floral development and chemical biosynthesis.</title>
        <authorList>
            <person name="Jiao Y."/>
        </authorList>
    </citation>
    <scope>NUCLEOTIDE SEQUENCE [LARGE SCALE GENOMIC DNA]</scope>
    <source>
        <strain evidence="5">IBCAS-2021</strain>
        <tissue evidence="5">Leaf</tissue>
    </source>
</reference>
<evidence type="ECO:0000256" key="2">
    <source>
        <dbReference type="RuleBase" id="RU369065"/>
    </source>
</evidence>
<feature type="region of interest" description="Disordered" evidence="3">
    <location>
        <begin position="225"/>
        <end position="250"/>
    </location>
</feature>
<feature type="compositionally biased region" description="Polar residues" evidence="3">
    <location>
        <begin position="284"/>
        <end position="301"/>
    </location>
</feature>
<dbReference type="EMBL" id="JAINDJ010000003">
    <property type="protein sequence ID" value="KAG9451733.1"/>
    <property type="molecule type" value="Genomic_DNA"/>
</dbReference>
<dbReference type="InterPro" id="IPR040390">
    <property type="entry name" value="TIFY/JAZ"/>
</dbReference>
<dbReference type="GO" id="GO:0005634">
    <property type="term" value="C:nucleus"/>
    <property type="evidence" value="ECO:0007669"/>
    <property type="project" value="UniProtKB-SubCell"/>
</dbReference>
<organism evidence="5 6">
    <name type="scientific">Aristolochia fimbriata</name>
    <name type="common">White veined hardy Dutchman's pipe vine</name>
    <dbReference type="NCBI Taxonomy" id="158543"/>
    <lineage>
        <taxon>Eukaryota</taxon>
        <taxon>Viridiplantae</taxon>
        <taxon>Streptophyta</taxon>
        <taxon>Embryophyta</taxon>
        <taxon>Tracheophyta</taxon>
        <taxon>Spermatophyta</taxon>
        <taxon>Magnoliopsida</taxon>
        <taxon>Magnoliidae</taxon>
        <taxon>Piperales</taxon>
        <taxon>Aristolochiaceae</taxon>
        <taxon>Aristolochia</taxon>
    </lineage>
</organism>
<keyword evidence="2" id="KW-0539">Nucleus</keyword>
<evidence type="ECO:0000313" key="5">
    <source>
        <dbReference type="EMBL" id="KAG9451733.1"/>
    </source>
</evidence>
<keyword evidence="2" id="KW-1184">Jasmonic acid signaling pathway</keyword>
<dbReference type="PROSITE" id="PS51320">
    <property type="entry name" value="TIFY"/>
    <property type="match status" value="1"/>
</dbReference>
<evidence type="ECO:0000313" key="6">
    <source>
        <dbReference type="Proteomes" id="UP000825729"/>
    </source>
</evidence>